<dbReference type="Proteomes" id="UP000093925">
    <property type="component" value="Unassembled WGS sequence"/>
</dbReference>
<dbReference type="InterPro" id="IPR036237">
    <property type="entry name" value="Xyl_isomerase-like_sf"/>
</dbReference>
<keyword evidence="2" id="KW-0413">Isomerase</keyword>
<dbReference type="Gene3D" id="3.20.20.150">
    <property type="entry name" value="Divalent-metal-dependent TIM barrel enzymes"/>
    <property type="match status" value="1"/>
</dbReference>
<feature type="domain" description="Xylose isomerase-like TIM barrel" evidence="1">
    <location>
        <begin position="22"/>
        <end position="227"/>
    </location>
</feature>
<reference evidence="2 3" key="1">
    <citation type="submission" date="2016-06" db="EMBL/GenBank/DDBJ databases">
        <authorList>
            <person name="Kjaerup R.B."/>
            <person name="Dalgaard T.S."/>
            <person name="Juul-Madsen H.R."/>
        </authorList>
    </citation>
    <scope>NUCLEOTIDE SEQUENCE [LARGE SCALE GENOMIC DNA]</scope>
    <source>
        <strain evidence="2 3">1276495.2</strain>
    </source>
</reference>
<name>A0A1A3KYV7_MYCAS</name>
<dbReference type="AlphaFoldDB" id="A0A1A3KYV7"/>
<proteinExistence type="predicted"/>
<dbReference type="EMBL" id="LZLM01000018">
    <property type="protein sequence ID" value="OBJ89553.1"/>
    <property type="molecule type" value="Genomic_DNA"/>
</dbReference>
<gene>
    <name evidence="2" type="ORF">A5640_27820</name>
</gene>
<dbReference type="PANTHER" id="PTHR12110:SF48">
    <property type="entry name" value="BLL3656 PROTEIN"/>
    <property type="match status" value="1"/>
</dbReference>
<protein>
    <submittedName>
        <fullName evidence="2">Xylose isomerase</fullName>
    </submittedName>
</protein>
<dbReference type="RefSeq" id="WP_065138531.1">
    <property type="nucleotide sequence ID" value="NZ_LZLM01000018.1"/>
</dbReference>
<dbReference type="PANTHER" id="PTHR12110">
    <property type="entry name" value="HYDROXYPYRUVATE ISOMERASE"/>
    <property type="match status" value="1"/>
</dbReference>
<evidence type="ECO:0000313" key="2">
    <source>
        <dbReference type="EMBL" id="OBJ89553.1"/>
    </source>
</evidence>
<dbReference type="Pfam" id="PF01261">
    <property type="entry name" value="AP_endonuc_2"/>
    <property type="match status" value="1"/>
</dbReference>
<dbReference type="InterPro" id="IPR013022">
    <property type="entry name" value="Xyl_isomerase-like_TIM-brl"/>
</dbReference>
<evidence type="ECO:0000313" key="3">
    <source>
        <dbReference type="Proteomes" id="UP000093925"/>
    </source>
</evidence>
<evidence type="ECO:0000259" key="1">
    <source>
        <dbReference type="Pfam" id="PF01261"/>
    </source>
</evidence>
<dbReference type="InterPro" id="IPR050312">
    <property type="entry name" value="IolE/XylAMocC-like"/>
</dbReference>
<organism evidence="2 3">
    <name type="scientific">Mycobacterium asiaticum</name>
    <dbReference type="NCBI Taxonomy" id="1790"/>
    <lineage>
        <taxon>Bacteria</taxon>
        <taxon>Bacillati</taxon>
        <taxon>Actinomycetota</taxon>
        <taxon>Actinomycetes</taxon>
        <taxon>Mycobacteriales</taxon>
        <taxon>Mycobacteriaceae</taxon>
        <taxon>Mycobacterium</taxon>
    </lineage>
</organism>
<comment type="caution">
    <text evidence="2">The sequence shown here is derived from an EMBL/GenBank/DDBJ whole genome shotgun (WGS) entry which is preliminary data.</text>
</comment>
<accession>A0A1A3KYV7</accession>
<dbReference type="SUPFAM" id="SSF51658">
    <property type="entry name" value="Xylose isomerase-like"/>
    <property type="match status" value="1"/>
</dbReference>
<sequence>MDHLGVGYLSAFGLPPVEFVHLTADLGCSGMSIFLRGLALEQLGYPTFSLKHDAALRDAVRAALREREVTITLADGFLIAPGADMHSLRADLDVVADLGAPLINIVSIDPDRAHTFDQLGVLTELAAARGLQAVVEPVPAMPIGDLPTALAAIQHVGRPDLRLLVDTMHLVRSGSGAAELAAIDPVRIGYAQINDTTLRPRMGDYLQEAMFERLAPGEGELPLLDILCALPPDIVIEVEVPQRSLALAGVGPFDRLRPCVDAARRLLELAQGQAGSRTGNPAAR</sequence>
<dbReference type="GO" id="GO:0016853">
    <property type="term" value="F:isomerase activity"/>
    <property type="evidence" value="ECO:0007669"/>
    <property type="project" value="UniProtKB-KW"/>
</dbReference>